<protein>
    <recommendedName>
        <fullName evidence="4">DNA mismatch repair protein MutL</fullName>
    </recommendedName>
</protein>
<dbReference type="InterPro" id="IPR013507">
    <property type="entry name" value="DNA_mismatch_S5_2-like"/>
</dbReference>
<dbReference type="Pfam" id="PF01119">
    <property type="entry name" value="DNA_mis_repair"/>
    <property type="match status" value="1"/>
</dbReference>
<gene>
    <name evidence="4 7" type="primary">mutL</name>
    <name evidence="7" type="ORF">NG799_11495</name>
</gene>
<dbReference type="RefSeq" id="WP_368006576.1">
    <property type="nucleotide sequence ID" value="NZ_JAMXFF010000015.1"/>
</dbReference>
<comment type="similarity">
    <text evidence="1 4">Belongs to the DNA mismatch repair MutL/HexB family.</text>
</comment>
<dbReference type="Pfam" id="PF13589">
    <property type="entry name" value="HATPase_c_3"/>
    <property type="match status" value="1"/>
</dbReference>
<evidence type="ECO:0000256" key="4">
    <source>
        <dbReference type="HAMAP-Rule" id="MF_00149"/>
    </source>
</evidence>
<dbReference type="CDD" id="cd00782">
    <property type="entry name" value="MutL_Trans"/>
    <property type="match status" value="1"/>
</dbReference>
<dbReference type="InterPro" id="IPR002099">
    <property type="entry name" value="MutL/Mlh/PMS"/>
</dbReference>
<keyword evidence="3 4" id="KW-0234">DNA repair</keyword>
<evidence type="ECO:0000313" key="8">
    <source>
        <dbReference type="Proteomes" id="UP001525890"/>
    </source>
</evidence>
<dbReference type="SUPFAM" id="SSF55874">
    <property type="entry name" value="ATPase domain of HSP90 chaperone/DNA topoisomerase II/histidine kinase"/>
    <property type="match status" value="1"/>
</dbReference>
<dbReference type="Gene3D" id="3.30.230.10">
    <property type="match status" value="1"/>
</dbReference>
<dbReference type="NCBIfam" id="NF000951">
    <property type="entry name" value="PRK00095.2-1"/>
    <property type="match status" value="1"/>
</dbReference>
<organism evidence="7 8">
    <name type="scientific">Laspinema palackyanum D2a</name>
    <dbReference type="NCBI Taxonomy" id="2953684"/>
    <lineage>
        <taxon>Bacteria</taxon>
        <taxon>Bacillati</taxon>
        <taxon>Cyanobacteriota</taxon>
        <taxon>Cyanophyceae</taxon>
        <taxon>Oscillatoriophycideae</taxon>
        <taxon>Oscillatoriales</taxon>
        <taxon>Laspinemataceae</taxon>
        <taxon>Laspinema</taxon>
        <taxon>Laspinema palackyanum</taxon>
    </lineage>
</organism>
<keyword evidence="7" id="KW-0378">Hydrolase</keyword>
<reference evidence="7 8" key="1">
    <citation type="journal article" date="2022" name="Front. Microbiol.">
        <title>High genomic differentiation and limited gene flow indicate recent cryptic speciation within the genus Laspinema (cyanobacteria).</title>
        <authorList>
            <person name="Stanojkovic A."/>
            <person name="Skoupy S."/>
            <person name="Skaloud P."/>
            <person name="Dvorak P."/>
        </authorList>
    </citation>
    <scope>NUCLEOTIDE SEQUENCE [LARGE SCALE GENOMIC DNA]</scope>
    <source>
        <strain evidence="7 8">D2a</strain>
    </source>
</reference>
<name>A0ABT2MQD9_9CYAN</name>
<dbReference type="InterPro" id="IPR020667">
    <property type="entry name" value="DNA_mismatch_repair_MutL"/>
</dbReference>
<feature type="domain" description="DNA mismatch repair protein S5" evidence="6">
    <location>
        <begin position="216"/>
        <end position="332"/>
    </location>
</feature>
<dbReference type="InterPro" id="IPR038973">
    <property type="entry name" value="MutL/Mlh/Pms-like"/>
</dbReference>
<dbReference type="PROSITE" id="PS00058">
    <property type="entry name" value="DNA_MISMATCH_REPAIR_1"/>
    <property type="match status" value="1"/>
</dbReference>
<dbReference type="PANTHER" id="PTHR10073:SF12">
    <property type="entry name" value="DNA MISMATCH REPAIR PROTEIN MLH1"/>
    <property type="match status" value="1"/>
</dbReference>
<keyword evidence="8" id="KW-1185">Reference proteome</keyword>
<evidence type="ECO:0000259" key="6">
    <source>
        <dbReference type="SMART" id="SM01340"/>
    </source>
</evidence>
<dbReference type="SUPFAM" id="SSF118116">
    <property type="entry name" value="DNA mismatch repair protein MutL"/>
    <property type="match status" value="1"/>
</dbReference>
<comment type="caution">
    <text evidence="7">The sequence shown here is derived from an EMBL/GenBank/DDBJ whole genome shotgun (WGS) entry which is preliminary data.</text>
</comment>
<evidence type="ECO:0000313" key="7">
    <source>
        <dbReference type="EMBL" id="MCT7966959.1"/>
    </source>
</evidence>
<dbReference type="InterPro" id="IPR036890">
    <property type="entry name" value="HATPase_C_sf"/>
</dbReference>
<dbReference type="InterPro" id="IPR020568">
    <property type="entry name" value="Ribosomal_Su5_D2-typ_SF"/>
</dbReference>
<dbReference type="GO" id="GO:0004519">
    <property type="term" value="F:endonuclease activity"/>
    <property type="evidence" value="ECO:0007669"/>
    <property type="project" value="UniProtKB-KW"/>
</dbReference>
<dbReference type="InterPro" id="IPR014790">
    <property type="entry name" value="MutL_C"/>
</dbReference>
<evidence type="ECO:0000256" key="1">
    <source>
        <dbReference type="ARBA" id="ARBA00006082"/>
    </source>
</evidence>
<dbReference type="InterPro" id="IPR037198">
    <property type="entry name" value="MutL_C_sf"/>
</dbReference>
<keyword evidence="7" id="KW-0540">Nuclease</keyword>
<dbReference type="Gene3D" id="3.30.1370.100">
    <property type="entry name" value="MutL, C-terminal domain, regulatory subdomain"/>
    <property type="match status" value="1"/>
</dbReference>
<evidence type="ECO:0000259" key="5">
    <source>
        <dbReference type="SMART" id="SM00853"/>
    </source>
</evidence>
<dbReference type="Proteomes" id="UP001525890">
    <property type="component" value="Unassembled WGS sequence"/>
</dbReference>
<evidence type="ECO:0000256" key="3">
    <source>
        <dbReference type="ARBA" id="ARBA00023204"/>
    </source>
</evidence>
<dbReference type="Gene3D" id="3.30.565.10">
    <property type="entry name" value="Histidine kinase-like ATPase, C-terminal domain"/>
    <property type="match status" value="1"/>
</dbReference>
<accession>A0ABT2MQD9</accession>
<dbReference type="CDD" id="cd16926">
    <property type="entry name" value="HATPase_MutL-MLH-PMS-like"/>
    <property type="match status" value="1"/>
</dbReference>
<dbReference type="HAMAP" id="MF_00149">
    <property type="entry name" value="DNA_mis_repair"/>
    <property type="match status" value="1"/>
</dbReference>
<dbReference type="SUPFAM" id="SSF54211">
    <property type="entry name" value="Ribosomal protein S5 domain 2-like"/>
    <property type="match status" value="1"/>
</dbReference>
<proteinExistence type="inferred from homology"/>
<keyword evidence="2 4" id="KW-0227">DNA damage</keyword>
<comment type="function">
    <text evidence="4">This protein is involved in the repair of mismatches in DNA. It is required for dam-dependent methyl-directed DNA mismatch repair. May act as a 'molecular matchmaker', a protein that promotes the formation of a stable complex between two or more DNA-binding proteins in an ATP-dependent manner without itself being part of a final effector complex.</text>
</comment>
<evidence type="ECO:0000256" key="2">
    <source>
        <dbReference type="ARBA" id="ARBA00022763"/>
    </source>
</evidence>
<feature type="domain" description="MutL C-terminal dimerisation" evidence="5">
    <location>
        <begin position="382"/>
        <end position="504"/>
    </location>
</feature>
<dbReference type="InterPro" id="IPR014762">
    <property type="entry name" value="DNA_mismatch_repair_CS"/>
</dbReference>
<dbReference type="NCBIfam" id="TIGR00585">
    <property type="entry name" value="mutl"/>
    <property type="match status" value="1"/>
</dbReference>
<dbReference type="PANTHER" id="PTHR10073">
    <property type="entry name" value="DNA MISMATCH REPAIR PROTEIN MLH, PMS, MUTL"/>
    <property type="match status" value="1"/>
</dbReference>
<dbReference type="Pfam" id="PF08676">
    <property type="entry name" value="MutL_C"/>
    <property type="match status" value="1"/>
</dbReference>
<sequence>MPTGFGMIQTLPPDVVHLIAAGEVIDSLAAVLRELVENALDAGATRISVSVWPQLWRVRVADNGSGMDLPNLQQAATAHSTSKIHNVYDLWNITSLGFRGEALHSLAQLSQLEIKSRVAEGEGWCAKYNSQGEAVQVQPAAIAPGTIVTVCDLFERWKPRRQGLPAVPQQLRAIQQMIHHIALCHPHVIWQVEQDDRPWFKITPGQSAQQILPQILRGVKSGDLEALTLAVSDAESLSLVLGLPDRCHRQRPDWVKVAVNGRCVRSPELEQTLIAGFARTLPRDRYPVCLLHLRISPEQIDWNRHPAKAEIYLKNITQWQERVSEAIAQGLQLNPETTPDAAQHRVTQLLKASEEKGAYHLNPNPGENSPSGSRARPLHLRAVAQVSQMYIVAEHSHGLWLVEQHIAHERILYEQLCDRWQLVPIEPAIVLNQLTPAQLEQLNRLGLDIQPFGSELWAVRTLPELLVERDDCADALIELSLGGDIQQAQVATACRSAIRNGTPLTLPQMQDILDRWQRTRNPRTCPHGRPIYLSLEESSLARFFRRHWVIGKSHGI</sequence>
<dbReference type="SMART" id="SM01340">
    <property type="entry name" value="DNA_mis_repair"/>
    <property type="match status" value="1"/>
</dbReference>
<keyword evidence="7" id="KW-0255">Endonuclease</keyword>
<dbReference type="EMBL" id="JAMXFF010000015">
    <property type="protein sequence ID" value="MCT7966959.1"/>
    <property type="molecule type" value="Genomic_DNA"/>
</dbReference>
<dbReference type="InterPro" id="IPR042120">
    <property type="entry name" value="MutL_C_dimsub"/>
</dbReference>
<dbReference type="InterPro" id="IPR042121">
    <property type="entry name" value="MutL_C_regsub"/>
</dbReference>
<dbReference type="InterPro" id="IPR014721">
    <property type="entry name" value="Ribsml_uS5_D2-typ_fold_subgr"/>
</dbReference>
<dbReference type="Gene3D" id="3.30.1540.20">
    <property type="entry name" value="MutL, C-terminal domain, dimerisation subdomain"/>
    <property type="match status" value="1"/>
</dbReference>
<dbReference type="SMART" id="SM00853">
    <property type="entry name" value="MutL_C"/>
    <property type="match status" value="1"/>
</dbReference>